<evidence type="ECO:0000313" key="4">
    <source>
        <dbReference type="Proteomes" id="UP000248039"/>
    </source>
</evidence>
<dbReference type="Gene3D" id="3.30.565.10">
    <property type="entry name" value="Histidine kinase-like ATPase, C-terminal domain"/>
    <property type="match status" value="1"/>
</dbReference>
<name>A0A2V4MXA3_9ACTN</name>
<organism evidence="3 4">
    <name type="scientific">Streptomyces tateyamensis</name>
    <dbReference type="NCBI Taxonomy" id="565073"/>
    <lineage>
        <taxon>Bacteria</taxon>
        <taxon>Bacillati</taxon>
        <taxon>Actinomycetota</taxon>
        <taxon>Actinomycetes</taxon>
        <taxon>Kitasatosporales</taxon>
        <taxon>Streptomycetaceae</taxon>
        <taxon>Streptomyces</taxon>
    </lineage>
</organism>
<dbReference type="GO" id="GO:0004674">
    <property type="term" value="F:protein serine/threonine kinase activity"/>
    <property type="evidence" value="ECO:0007669"/>
    <property type="project" value="UniProtKB-KW"/>
</dbReference>
<sequence length="149" mass="15777">MTAPAPLPGLPPAGQTRRFAVASGAGAVGRCREQVRTALHEWGWLRSPDPRQQAQAEDIVLVVSELATNACQHAGGVELLVLSATSSVLRIEVLDRADTLPRPRLPHSPSRPGGHGLRAIALLASRWGHAPRAGAPGKSVWAEFDLPGR</sequence>
<gene>
    <name evidence="3" type="ORF">C7C46_24210</name>
</gene>
<dbReference type="InterPro" id="IPR050267">
    <property type="entry name" value="Anti-sigma-factor_SerPK"/>
</dbReference>
<reference evidence="3 4" key="1">
    <citation type="submission" date="2018-03" db="EMBL/GenBank/DDBJ databases">
        <title>Bioinformatic expansion and discovery of thiopeptide antibiotics.</title>
        <authorList>
            <person name="Schwalen C.J."/>
            <person name="Hudson G.A."/>
            <person name="Mitchell D.A."/>
        </authorList>
    </citation>
    <scope>NUCLEOTIDE SEQUENCE [LARGE SCALE GENOMIC DNA]</scope>
    <source>
        <strain evidence="3 4">ATCC 21389</strain>
    </source>
</reference>
<keyword evidence="1" id="KW-0723">Serine/threonine-protein kinase</keyword>
<keyword evidence="1" id="KW-0808">Transferase</keyword>
<comment type="caution">
    <text evidence="3">The sequence shown here is derived from an EMBL/GenBank/DDBJ whole genome shotgun (WGS) entry which is preliminary data.</text>
</comment>
<dbReference type="Proteomes" id="UP000248039">
    <property type="component" value="Unassembled WGS sequence"/>
</dbReference>
<keyword evidence="1" id="KW-0418">Kinase</keyword>
<accession>A0A2V4MXA3</accession>
<dbReference type="SUPFAM" id="SSF55874">
    <property type="entry name" value="ATPase domain of HSP90 chaperone/DNA topoisomerase II/histidine kinase"/>
    <property type="match status" value="1"/>
</dbReference>
<dbReference type="Pfam" id="PF13581">
    <property type="entry name" value="HATPase_c_2"/>
    <property type="match status" value="1"/>
</dbReference>
<proteinExistence type="predicted"/>
<dbReference type="PANTHER" id="PTHR35526:SF3">
    <property type="entry name" value="ANTI-SIGMA-F FACTOR RSBW"/>
    <property type="match status" value="1"/>
</dbReference>
<evidence type="ECO:0000256" key="1">
    <source>
        <dbReference type="ARBA" id="ARBA00022527"/>
    </source>
</evidence>
<evidence type="ECO:0000259" key="2">
    <source>
        <dbReference type="Pfam" id="PF13581"/>
    </source>
</evidence>
<dbReference type="EMBL" id="PYBW01000095">
    <property type="protein sequence ID" value="PYC74515.1"/>
    <property type="molecule type" value="Genomic_DNA"/>
</dbReference>
<keyword evidence="4" id="KW-1185">Reference proteome</keyword>
<feature type="domain" description="Histidine kinase/HSP90-like ATPase" evidence="2">
    <location>
        <begin position="34"/>
        <end position="127"/>
    </location>
</feature>
<dbReference type="InterPro" id="IPR003594">
    <property type="entry name" value="HATPase_dom"/>
</dbReference>
<protein>
    <submittedName>
        <fullName evidence="3">ATP-binding protein</fullName>
    </submittedName>
</protein>
<evidence type="ECO:0000313" key="3">
    <source>
        <dbReference type="EMBL" id="PYC74515.1"/>
    </source>
</evidence>
<keyword evidence="3" id="KW-0067">ATP-binding</keyword>
<dbReference type="GO" id="GO:0005524">
    <property type="term" value="F:ATP binding"/>
    <property type="evidence" value="ECO:0007669"/>
    <property type="project" value="UniProtKB-KW"/>
</dbReference>
<keyword evidence="3" id="KW-0547">Nucleotide-binding</keyword>
<dbReference type="AlphaFoldDB" id="A0A2V4MXA3"/>
<dbReference type="PANTHER" id="PTHR35526">
    <property type="entry name" value="ANTI-SIGMA-F FACTOR RSBW-RELATED"/>
    <property type="match status" value="1"/>
</dbReference>
<dbReference type="InterPro" id="IPR036890">
    <property type="entry name" value="HATPase_C_sf"/>
</dbReference>
<dbReference type="CDD" id="cd16936">
    <property type="entry name" value="HATPase_RsbW-like"/>
    <property type="match status" value="1"/>
</dbReference>